<name>A0A1B6F5Q2_9HEMI</name>
<dbReference type="GO" id="GO:0031012">
    <property type="term" value="C:extracellular matrix"/>
    <property type="evidence" value="ECO:0007669"/>
    <property type="project" value="TreeGrafter"/>
</dbReference>
<evidence type="ECO:0008006" key="5">
    <source>
        <dbReference type="Google" id="ProtNLM"/>
    </source>
</evidence>
<dbReference type="Pfam" id="PF00560">
    <property type="entry name" value="LRR_1"/>
    <property type="match status" value="1"/>
</dbReference>
<dbReference type="GO" id="GO:0005615">
    <property type="term" value="C:extracellular space"/>
    <property type="evidence" value="ECO:0007669"/>
    <property type="project" value="TreeGrafter"/>
</dbReference>
<feature type="non-terminal residue" evidence="4">
    <location>
        <position position="199"/>
    </location>
</feature>
<dbReference type="EMBL" id="GECZ01024180">
    <property type="protein sequence ID" value="JAS45589.1"/>
    <property type="molecule type" value="Transcribed_RNA"/>
</dbReference>
<feature type="non-terminal residue" evidence="4">
    <location>
        <position position="1"/>
    </location>
</feature>
<evidence type="ECO:0000256" key="1">
    <source>
        <dbReference type="ARBA" id="ARBA00022614"/>
    </source>
</evidence>
<dbReference type="PANTHER" id="PTHR24373">
    <property type="entry name" value="SLIT RELATED LEUCINE-RICH REPEAT NEURONAL PROTEIN"/>
    <property type="match status" value="1"/>
</dbReference>
<dbReference type="PRINTS" id="PR00019">
    <property type="entry name" value="LEURICHRPT"/>
</dbReference>
<dbReference type="Gene3D" id="3.80.10.10">
    <property type="entry name" value="Ribonuclease Inhibitor"/>
    <property type="match status" value="2"/>
</dbReference>
<evidence type="ECO:0000256" key="3">
    <source>
        <dbReference type="ARBA" id="ARBA00022737"/>
    </source>
</evidence>
<keyword evidence="2" id="KW-0732">Signal</keyword>
<dbReference type="Pfam" id="PF13855">
    <property type="entry name" value="LRR_8"/>
    <property type="match status" value="1"/>
</dbReference>
<dbReference type="Pfam" id="PF13306">
    <property type="entry name" value="LRR_5"/>
    <property type="match status" value="1"/>
</dbReference>
<dbReference type="SMART" id="SM00369">
    <property type="entry name" value="LRR_TYP"/>
    <property type="match status" value="5"/>
</dbReference>
<keyword evidence="1" id="KW-0433">Leucine-rich repeat</keyword>
<dbReference type="PANTHER" id="PTHR24373:SF387">
    <property type="entry name" value="LEUCINE-RICH REPEATS AND IMMUNOGLOBULIN-LIKE DOMAINS PROTEIN SMA-10"/>
    <property type="match status" value="1"/>
</dbReference>
<dbReference type="InterPro" id="IPR003591">
    <property type="entry name" value="Leu-rich_rpt_typical-subtyp"/>
</dbReference>
<proteinExistence type="predicted"/>
<dbReference type="Pfam" id="PF13516">
    <property type="entry name" value="LRR_6"/>
    <property type="match status" value="1"/>
</dbReference>
<dbReference type="InterPro" id="IPR050328">
    <property type="entry name" value="Dev_Immune_Receptor"/>
</dbReference>
<sequence>LSQNRISTIYAKAFANITQLKKLDLQLNELREFSLNLFHNTVFQYPMALNISRNEISSLTYNENSVPINIKVLDASRNKLSEVPSDFLSFTANSLSRLNLGYNSINQIHSSSFANLSSLEVLNLQHNGIVSVKRKAFYGLDSLQILDLSHNHIKSLQLSQFSGCPNLRVVDLSSNHIRTLSRDVFHNTRVEGLDLSNNE</sequence>
<reference evidence="4" key="1">
    <citation type="submission" date="2015-11" db="EMBL/GenBank/DDBJ databases">
        <title>De novo transcriptome assembly of four potential Pierce s Disease insect vectors from Arizona vineyards.</title>
        <authorList>
            <person name="Tassone E.E."/>
        </authorList>
    </citation>
    <scope>NUCLEOTIDE SEQUENCE</scope>
</reference>
<dbReference type="InterPro" id="IPR026906">
    <property type="entry name" value="LRR_5"/>
</dbReference>
<dbReference type="InterPro" id="IPR001611">
    <property type="entry name" value="Leu-rich_rpt"/>
</dbReference>
<evidence type="ECO:0000256" key="2">
    <source>
        <dbReference type="ARBA" id="ARBA00022729"/>
    </source>
</evidence>
<protein>
    <recommendedName>
        <fullName evidence="5">Chaoptin</fullName>
    </recommendedName>
</protein>
<evidence type="ECO:0000313" key="4">
    <source>
        <dbReference type="EMBL" id="JAS45589.1"/>
    </source>
</evidence>
<dbReference type="SUPFAM" id="SSF52058">
    <property type="entry name" value="L domain-like"/>
    <property type="match status" value="1"/>
</dbReference>
<dbReference type="InterPro" id="IPR032675">
    <property type="entry name" value="LRR_dom_sf"/>
</dbReference>
<accession>A0A1B6F5Q2</accession>
<dbReference type="PROSITE" id="PS51450">
    <property type="entry name" value="LRR"/>
    <property type="match status" value="2"/>
</dbReference>
<gene>
    <name evidence="4" type="ORF">g.2173</name>
</gene>
<dbReference type="AlphaFoldDB" id="A0A1B6F5Q2"/>
<organism evidence="4">
    <name type="scientific">Cuerna arida</name>
    <dbReference type="NCBI Taxonomy" id="1464854"/>
    <lineage>
        <taxon>Eukaryota</taxon>
        <taxon>Metazoa</taxon>
        <taxon>Ecdysozoa</taxon>
        <taxon>Arthropoda</taxon>
        <taxon>Hexapoda</taxon>
        <taxon>Insecta</taxon>
        <taxon>Pterygota</taxon>
        <taxon>Neoptera</taxon>
        <taxon>Paraneoptera</taxon>
        <taxon>Hemiptera</taxon>
        <taxon>Auchenorrhyncha</taxon>
        <taxon>Membracoidea</taxon>
        <taxon>Cicadellidae</taxon>
        <taxon>Cicadellinae</taxon>
        <taxon>Proconiini</taxon>
        <taxon>Cuerna</taxon>
    </lineage>
</organism>
<keyword evidence="3" id="KW-0677">Repeat</keyword>